<feature type="domain" description="Damage-control phosphatase ARMT1-like metal-binding" evidence="7">
    <location>
        <begin position="44"/>
        <end position="397"/>
    </location>
</feature>
<proteinExistence type="predicted"/>
<gene>
    <name evidence="8" type="ORF">HXX76_002131</name>
</gene>
<evidence type="ECO:0000256" key="6">
    <source>
        <dbReference type="ARBA" id="ARBA00023211"/>
    </source>
</evidence>
<accession>A0A835WAH6</accession>
<dbReference type="GO" id="GO:0005634">
    <property type="term" value="C:nucleus"/>
    <property type="evidence" value="ECO:0007669"/>
    <property type="project" value="TreeGrafter"/>
</dbReference>
<keyword evidence="3" id="KW-0533">Nickel</keyword>
<reference evidence="8" key="1">
    <citation type="journal article" date="2020" name="bioRxiv">
        <title>Comparative genomics of Chlamydomonas.</title>
        <authorList>
            <person name="Craig R.J."/>
            <person name="Hasan A.R."/>
            <person name="Ness R.W."/>
            <person name="Keightley P.D."/>
        </authorList>
    </citation>
    <scope>NUCLEOTIDE SEQUENCE</scope>
    <source>
        <strain evidence="8">SAG 7.73</strain>
    </source>
</reference>
<dbReference type="GO" id="GO:0015937">
    <property type="term" value="P:coenzyme A biosynthetic process"/>
    <property type="evidence" value="ECO:0007669"/>
    <property type="project" value="InterPro"/>
</dbReference>
<dbReference type="Proteomes" id="UP000650467">
    <property type="component" value="Unassembled WGS sequence"/>
</dbReference>
<evidence type="ECO:0000313" key="9">
    <source>
        <dbReference type="Proteomes" id="UP000650467"/>
    </source>
</evidence>
<keyword evidence="6" id="KW-0464">Manganese</keyword>
<dbReference type="FunFam" id="1.20.1700.10:FF:000003">
    <property type="entry name" value="Pantothenate kinase 4"/>
    <property type="match status" value="1"/>
</dbReference>
<sequence length="430" mass="43964">MSALRHLGPGYACNTFDYSTRTPAEDGLPTYRDWIEVFRKSIPTFKAHALTDKTVPEAGREVAAERFAAEFTAALDALLAHPTQPAPGYPASQPLNCFNLCQLREDVLHAAGFTDIFADVKAAESARALALLPGVCAELDGAGGLAEQFGLALRGVFAGNIFDLGAAASAELHAAGGVSFAATRDKLLPRPWAVDDFDQVLALVAAAEQRVRPAASASSSASAPASASAAAGSPAAAFAPPAQPLLWRKAALFVDNAGPDVVLGMMPLARLLVKMGAEVLLMANRGATINDITAAELGPLLAAAAAAEPAGPLGWGVGSGRLRVVCSGSDMPVIDLSRLSEEAVAATADCDLVVLEGMGRAIETNLNCRLTCDSMKLGMIKHPEVAALLGGRMYDCVCRYHPGSESSTGTAAAAAAAAGTGVTTAAVGAV</sequence>
<evidence type="ECO:0000259" key="7">
    <source>
        <dbReference type="Pfam" id="PF01937"/>
    </source>
</evidence>
<comment type="cofactor">
    <cofactor evidence="1">
        <name>Mn(2+)</name>
        <dbReference type="ChEBI" id="CHEBI:29035"/>
    </cofactor>
</comment>
<keyword evidence="5" id="KW-0378">Hydrolase</keyword>
<dbReference type="InterPro" id="IPR036075">
    <property type="entry name" value="ARMT-1-like_metal-bd_sf"/>
</dbReference>
<evidence type="ECO:0000256" key="5">
    <source>
        <dbReference type="ARBA" id="ARBA00022801"/>
    </source>
</evidence>
<organism evidence="8 9">
    <name type="scientific">Chlamydomonas incerta</name>
    <dbReference type="NCBI Taxonomy" id="51695"/>
    <lineage>
        <taxon>Eukaryota</taxon>
        <taxon>Viridiplantae</taxon>
        <taxon>Chlorophyta</taxon>
        <taxon>core chlorophytes</taxon>
        <taxon>Chlorophyceae</taxon>
        <taxon>CS clade</taxon>
        <taxon>Chlamydomonadales</taxon>
        <taxon>Chlamydomonadaceae</taxon>
        <taxon>Chlamydomonas</taxon>
    </lineage>
</organism>
<evidence type="ECO:0000256" key="3">
    <source>
        <dbReference type="ARBA" id="ARBA00022596"/>
    </source>
</evidence>
<dbReference type="Pfam" id="PF01937">
    <property type="entry name" value="ARMT1-like_dom"/>
    <property type="match status" value="1"/>
</dbReference>
<dbReference type="InterPro" id="IPR002791">
    <property type="entry name" value="ARMT1-like_metal-bd"/>
</dbReference>
<dbReference type="SUPFAM" id="SSF111321">
    <property type="entry name" value="AF1104-like"/>
    <property type="match status" value="1"/>
</dbReference>
<dbReference type="AlphaFoldDB" id="A0A835WAH6"/>
<protein>
    <recommendedName>
        <fullName evidence="7">Damage-control phosphatase ARMT1-like metal-binding domain-containing protein</fullName>
    </recommendedName>
</protein>
<evidence type="ECO:0000256" key="1">
    <source>
        <dbReference type="ARBA" id="ARBA00001936"/>
    </source>
</evidence>
<dbReference type="GO" id="GO:0004594">
    <property type="term" value="F:pantothenate kinase activity"/>
    <property type="evidence" value="ECO:0007669"/>
    <property type="project" value="TreeGrafter"/>
</dbReference>
<dbReference type="InterPro" id="IPR035073">
    <property type="entry name" value="At2g17340_3_helix_bundle"/>
</dbReference>
<keyword evidence="4" id="KW-0479">Metal-binding</keyword>
<name>A0A835WAH6_CHLIN</name>
<dbReference type="Gene3D" id="1.20.1700.10">
    <property type="entry name" value="AF1104-like"/>
    <property type="match status" value="1"/>
</dbReference>
<dbReference type="InterPro" id="IPR004567">
    <property type="entry name" value="Type_II_PanK"/>
</dbReference>
<dbReference type="OrthoDB" id="498611at2759"/>
<evidence type="ECO:0000256" key="2">
    <source>
        <dbReference type="ARBA" id="ARBA00001967"/>
    </source>
</evidence>
<comment type="caution">
    <text evidence="8">The sequence shown here is derived from an EMBL/GenBank/DDBJ whole genome shotgun (WGS) entry which is preliminary data.</text>
</comment>
<evidence type="ECO:0000313" key="8">
    <source>
        <dbReference type="EMBL" id="KAG2443788.1"/>
    </source>
</evidence>
<keyword evidence="9" id="KW-1185">Reference proteome</keyword>
<dbReference type="GO" id="GO:0016787">
    <property type="term" value="F:hydrolase activity"/>
    <property type="evidence" value="ECO:0007669"/>
    <property type="project" value="UniProtKB-KW"/>
</dbReference>
<dbReference type="PANTHER" id="PTHR12280:SF35">
    <property type="entry name" value="4'-PHOSPHOPANTETHEINE PHOSPHATASE"/>
    <property type="match status" value="1"/>
</dbReference>
<dbReference type="Gene3D" id="3.40.50.10880">
    <property type="entry name" value="Uncharacterised protein PF01937, DUF89, domain 3"/>
    <property type="match status" value="1"/>
</dbReference>
<dbReference type="GO" id="GO:0005829">
    <property type="term" value="C:cytosol"/>
    <property type="evidence" value="ECO:0007669"/>
    <property type="project" value="TreeGrafter"/>
</dbReference>
<comment type="cofactor">
    <cofactor evidence="2">
        <name>Ni(2+)</name>
        <dbReference type="ChEBI" id="CHEBI:49786"/>
    </cofactor>
</comment>
<dbReference type="GO" id="GO:0046872">
    <property type="term" value="F:metal ion binding"/>
    <property type="evidence" value="ECO:0007669"/>
    <property type="project" value="UniProtKB-KW"/>
</dbReference>
<dbReference type="EMBL" id="JAEHOC010000003">
    <property type="protein sequence ID" value="KAG2443788.1"/>
    <property type="molecule type" value="Genomic_DNA"/>
</dbReference>
<dbReference type="PANTHER" id="PTHR12280">
    <property type="entry name" value="PANTOTHENATE KINASE"/>
    <property type="match status" value="1"/>
</dbReference>
<dbReference type="GO" id="GO:0005524">
    <property type="term" value="F:ATP binding"/>
    <property type="evidence" value="ECO:0007669"/>
    <property type="project" value="InterPro"/>
</dbReference>
<evidence type="ECO:0000256" key="4">
    <source>
        <dbReference type="ARBA" id="ARBA00022723"/>
    </source>
</evidence>